<keyword evidence="3" id="KW-1185">Reference proteome</keyword>
<dbReference type="RefSeq" id="WP_189419046.1">
    <property type="nucleotide sequence ID" value="NZ_BMYZ01000002.1"/>
</dbReference>
<organism evidence="2 3">
    <name type="scientific">Cellvibrio zantedeschiae</name>
    <dbReference type="NCBI Taxonomy" id="1237077"/>
    <lineage>
        <taxon>Bacteria</taxon>
        <taxon>Pseudomonadati</taxon>
        <taxon>Pseudomonadota</taxon>
        <taxon>Gammaproteobacteria</taxon>
        <taxon>Cellvibrionales</taxon>
        <taxon>Cellvibrionaceae</taxon>
        <taxon>Cellvibrio</taxon>
    </lineage>
</organism>
<evidence type="ECO:0000256" key="1">
    <source>
        <dbReference type="SAM" id="MobiDB-lite"/>
    </source>
</evidence>
<reference evidence="3" key="1">
    <citation type="journal article" date="2019" name="Int. J. Syst. Evol. Microbiol.">
        <title>The Global Catalogue of Microorganisms (GCM) 10K type strain sequencing project: providing services to taxonomists for standard genome sequencing and annotation.</title>
        <authorList>
            <consortium name="The Broad Institute Genomics Platform"/>
            <consortium name="The Broad Institute Genome Sequencing Center for Infectious Disease"/>
            <person name="Wu L."/>
            <person name="Ma J."/>
        </authorList>
    </citation>
    <scope>NUCLEOTIDE SEQUENCE [LARGE SCALE GENOMIC DNA]</scope>
    <source>
        <strain evidence="3">KCTC 32239</strain>
    </source>
</reference>
<sequence length="61" mass="7036">MSSTKDTDYEHANDRGNGPKERMEGGDQTDDIDINDPETREKHLKGIKYQERKSQDKKGKL</sequence>
<dbReference type="Proteomes" id="UP000619761">
    <property type="component" value="Unassembled WGS sequence"/>
</dbReference>
<proteinExistence type="predicted"/>
<feature type="region of interest" description="Disordered" evidence="1">
    <location>
        <begin position="1"/>
        <end position="61"/>
    </location>
</feature>
<dbReference type="EMBL" id="BMYZ01000002">
    <property type="protein sequence ID" value="GGY78990.1"/>
    <property type="molecule type" value="Genomic_DNA"/>
</dbReference>
<evidence type="ECO:0000313" key="2">
    <source>
        <dbReference type="EMBL" id="GGY78990.1"/>
    </source>
</evidence>
<feature type="compositionally biased region" description="Acidic residues" evidence="1">
    <location>
        <begin position="27"/>
        <end position="36"/>
    </location>
</feature>
<accession>A0ABQ3B8T4</accession>
<evidence type="ECO:0000313" key="3">
    <source>
        <dbReference type="Proteomes" id="UP000619761"/>
    </source>
</evidence>
<gene>
    <name evidence="2" type="ORF">GCM10011613_24710</name>
</gene>
<comment type="caution">
    <text evidence="2">The sequence shown here is derived from an EMBL/GenBank/DDBJ whole genome shotgun (WGS) entry which is preliminary data.</text>
</comment>
<feature type="compositionally biased region" description="Basic and acidic residues" evidence="1">
    <location>
        <begin position="48"/>
        <end position="61"/>
    </location>
</feature>
<protein>
    <submittedName>
        <fullName evidence="2">Uncharacterized protein</fullName>
    </submittedName>
</protein>
<feature type="compositionally biased region" description="Basic and acidic residues" evidence="1">
    <location>
        <begin position="1"/>
        <end position="25"/>
    </location>
</feature>
<name>A0ABQ3B8T4_9GAMM</name>